<organism evidence="2 3">
    <name type="scientific">Pseudomonas antarctica</name>
    <dbReference type="NCBI Taxonomy" id="219572"/>
    <lineage>
        <taxon>Bacteria</taxon>
        <taxon>Pseudomonadati</taxon>
        <taxon>Pseudomonadota</taxon>
        <taxon>Gammaproteobacteria</taxon>
        <taxon>Pseudomonadales</taxon>
        <taxon>Pseudomonadaceae</taxon>
        <taxon>Pseudomonas</taxon>
    </lineage>
</organism>
<dbReference type="Proteomes" id="UP000182470">
    <property type="component" value="Chromosome I"/>
</dbReference>
<dbReference type="AlphaFoldDB" id="A0A1G9ZFZ1"/>
<accession>A0A1G9ZFZ1</accession>
<dbReference type="EMBL" id="LT629704">
    <property type="protein sequence ID" value="SDN20238.1"/>
    <property type="molecule type" value="Genomic_DNA"/>
</dbReference>
<name>A0A1G9ZFZ1_9PSED</name>
<evidence type="ECO:0000313" key="4">
    <source>
        <dbReference type="Proteomes" id="UP000748067"/>
    </source>
</evidence>
<gene>
    <name evidence="1" type="ORF">PSAN_36460</name>
    <name evidence="2" type="ORF">SAMN04490179_3079</name>
</gene>
<reference evidence="2 3" key="2">
    <citation type="submission" date="2016-10" db="EMBL/GenBank/DDBJ databases">
        <authorList>
            <person name="de Groot N.N."/>
        </authorList>
    </citation>
    <scope>NUCLEOTIDE SEQUENCE [LARGE SCALE GENOMIC DNA]</scope>
    <source>
        <strain evidence="2 3">BS2772</strain>
    </source>
</reference>
<dbReference type="Proteomes" id="UP000748067">
    <property type="component" value="Unassembled WGS sequence"/>
</dbReference>
<proteinExistence type="predicted"/>
<sequence length="57" mass="5975">MLELEDSLTHLTLAKALDRITRDASGRNGGVAWPGVASLFAAQTGHTKANQPNSTSP</sequence>
<reference evidence="1 4" key="1">
    <citation type="submission" date="2015-01" db="EMBL/GenBank/DDBJ databases">
        <title>Genome Sequence of Pseudomonas antarctica CMS 35.</title>
        <authorList>
            <person name="Voget S."/>
            <person name="Chow J."/>
            <person name="Daniel R."/>
            <person name="Streit W."/>
        </authorList>
    </citation>
    <scope>NUCLEOTIDE SEQUENCE [LARGE SCALE GENOMIC DNA]</scope>
    <source>
        <strain evidence="1 4">CMS 35</strain>
    </source>
</reference>
<evidence type="ECO:0000313" key="3">
    <source>
        <dbReference type="Proteomes" id="UP000182470"/>
    </source>
</evidence>
<protein>
    <submittedName>
        <fullName evidence="2">Uncharacterized protein</fullName>
    </submittedName>
</protein>
<evidence type="ECO:0000313" key="2">
    <source>
        <dbReference type="EMBL" id="SDN20238.1"/>
    </source>
</evidence>
<evidence type="ECO:0000313" key="1">
    <source>
        <dbReference type="EMBL" id="KAF2411206.1"/>
    </source>
</evidence>
<dbReference type="EMBL" id="JXDI01000001">
    <property type="protein sequence ID" value="KAF2411206.1"/>
    <property type="molecule type" value="Genomic_DNA"/>
</dbReference>
<keyword evidence="4" id="KW-1185">Reference proteome</keyword>